<feature type="domain" description="Nudix hydrolase" evidence="4">
    <location>
        <begin position="12"/>
        <end position="143"/>
    </location>
</feature>
<organism evidence="5 6">
    <name type="scientific">Streptomyces doudnae</name>
    <dbReference type="NCBI Taxonomy" id="3075536"/>
    <lineage>
        <taxon>Bacteria</taxon>
        <taxon>Bacillati</taxon>
        <taxon>Actinomycetota</taxon>
        <taxon>Actinomycetes</taxon>
        <taxon>Kitasatosporales</taxon>
        <taxon>Streptomycetaceae</taxon>
        <taxon>Streptomyces</taxon>
    </lineage>
</organism>
<evidence type="ECO:0000256" key="3">
    <source>
        <dbReference type="RuleBase" id="RU003476"/>
    </source>
</evidence>
<keyword evidence="6" id="KW-1185">Reference proteome</keyword>
<dbReference type="RefSeq" id="WP_093828985.1">
    <property type="nucleotide sequence ID" value="NZ_JAVRES010000002.1"/>
</dbReference>
<name>A0ABD5EHI0_9ACTN</name>
<dbReference type="PRINTS" id="PR00502">
    <property type="entry name" value="NUDIXFAMILY"/>
</dbReference>
<dbReference type="InterPro" id="IPR000086">
    <property type="entry name" value="NUDIX_hydrolase_dom"/>
</dbReference>
<comment type="similarity">
    <text evidence="1 3">Belongs to the Nudix hydrolase family.</text>
</comment>
<proteinExistence type="inferred from homology"/>
<dbReference type="CDD" id="cd18873">
    <property type="entry name" value="NUDIX_NadM_like"/>
    <property type="match status" value="1"/>
</dbReference>
<evidence type="ECO:0000259" key="4">
    <source>
        <dbReference type="PROSITE" id="PS51462"/>
    </source>
</evidence>
<dbReference type="InterPro" id="IPR020084">
    <property type="entry name" value="NUDIX_hydrolase_CS"/>
</dbReference>
<dbReference type="InterPro" id="IPR020476">
    <property type="entry name" value="Nudix_hydrolase"/>
</dbReference>
<dbReference type="GO" id="GO:0016787">
    <property type="term" value="F:hydrolase activity"/>
    <property type="evidence" value="ECO:0007669"/>
    <property type="project" value="UniProtKB-KW"/>
</dbReference>
<evidence type="ECO:0000313" key="5">
    <source>
        <dbReference type="EMBL" id="MDT0434081.1"/>
    </source>
</evidence>
<dbReference type="Proteomes" id="UP001183535">
    <property type="component" value="Unassembled WGS sequence"/>
</dbReference>
<dbReference type="AlphaFoldDB" id="A0ABD5EHI0"/>
<dbReference type="Gene3D" id="3.90.79.10">
    <property type="entry name" value="Nucleoside Triphosphate Pyrophosphohydrolase"/>
    <property type="match status" value="1"/>
</dbReference>
<dbReference type="PROSITE" id="PS51462">
    <property type="entry name" value="NUDIX"/>
    <property type="match status" value="1"/>
</dbReference>
<dbReference type="EMBL" id="JAVRES010000002">
    <property type="protein sequence ID" value="MDT0434081.1"/>
    <property type="molecule type" value="Genomic_DNA"/>
</dbReference>
<evidence type="ECO:0000256" key="1">
    <source>
        <dbReference type="ARBA" id="ARBA00005582"/>
    </source>
</evidence>
<dbReference type="PROSITE" id="PS00893">
    <property type="entry name" value="NUDIX_BOX"/>
    <property type="match status" value="1"/>
</dbReference>
<accession>A0ABD5EHI0</accession>
<comment type="caution">
    <text evidence="5">The sequence shown here is derived from an EMBL/GenBank/DDBJ whole genome shotgun (WGS) entry which is preliminary data.</text>
</comment>
<dbReference type="PANTHER" id="PTHR43736:SF1">
    <property type="entry name" value="DIHYDRONEOPTERIN TRIPHOSPHATE DIPHOSPHATASE"/>
    <property type="match status" value="1"/>
</dbReference>
<sequence>MSSEYTETVETIRYAADVVCVRADGRVLLIERGWPPHKGALALPGGHVDPGETSREAAARELAEETGVSLDPADLVMVGVYDTPGRDPRGRYVSVAYLATVPNGTTARAGDDATAVRWLPLTNPGHLAFDHAHIVAAARTLHDAPV</sequence>
<protein>
    <submittedName>
        <fullName evidence="5">NUDIX hydrolase</fullName>
    </submittedName>
</protein>
<dbReference type="InterPro" id="IPR015797">
    <property type="entry name" value="NUDIX_hydrolase-like_dom_sf"/>
</dbReference>
<dbReference type="PANTHER" id="PTHR43736">
    <property type="entry name" value="ADP-RIBOSE PYROPHOSPHATASE"/>
    <property type="match status" value="1"/>
</dbReference>
<dbReference type="Pfam" id="PF00293">
    <property type="entry name" value="NUDIX"/>
    <property type="match status" value="1"/>
</dbReference>
<dbReference type="SUPFAM" id="SSF55811">
    <property type="entry name" value="Nudix"/>
    <property type="match status" value="1"/>
</dbReference>
<evidence type="ECO:0000313" key="6">
    <source>
        <dbReference type="Proteomes" id="UP001183535"/>
    </source>
</evidence>
<gene>
    <name evidence="5" type="ORF">RM877_05245</name>
</gene>
<keyword evidence="2 3" id="KW-0378">Hydrolase</keyword>
<reference evidence="6" key="1">
    <citation type="submission" date="2023-07" db="EMBL/GenBank/DDBJ databases">
        <title>30 novel species of actinomycetes from the DSMZ collection.</title>
        <authorList>
            <person name="Nouioui I."/>
        </authorList>
    </citation>
    <scope>NUCLEOTIDE SEQUENCE [LARGE SCALE GENOMIC DNA]</scope>
    <source>
        <strain evidence="6">DSM 41981</strain>
    </source>
</reference>
<evidence type="ECO:0000256" key="2">
    <source>
        <dbReference type="ARBA" id="ARBA00022801"/>
    </source>
</evidence>